<evidence type="ECO:0000256" key="2">
    <source>
        <dbReference type="ARBA" id="ARBA00023136"/>
    </source>
</evidence>
<dbReference type="PANTHER" id="PTHR30329">
    <property type="entry name" value="STATOR ELEMENT OF FLAGELLAR MOTOR COMPLEX"/>
    <property type="match status" value="1"/>
</dbReference>
<evidence type="ECO:0000313" key="7">
    <source>
        <dbReference type="Proteomes" id="UP000005297"/>
    </source>
</evidence>
<dbReference type="EMBL" id="AATS01000001">
    <property type="protein sequence ID" value="EAU56086.1"/>
    <property type="molecule type" value="Genomic_DNA"/>
</dbReference>
<evidence type="ECO:0000256" key="4">
    <source>
        <dbReference type="PROSITE-ProRule" id="PRU00473"/>
    </source>
</evidence>
<comment type="caution">
    <text evidence="6">The sequence shown here is derived from an EMBL/GenBank/DDBJ whole genome shotgun (WGS) entry which is preliminary data.</text>
</comment>
<dbReference type="CDD" id="cd07185">
    <property type="entry name" value="OmpA_C-like"/>
    <property type="match status" value="1"/>
</dbReference>
<name>Q0F355_9PROT</name>
<dbReference type="InterPro" id="IPR036737">
    <property type="entry name" value="OmpA-like_sf"/>
</dbReference>
<protein>
    <recommendedName>
        <fullName evidence="5">OmpA-like domain-containing protein</fullName>
    </recommendedName>
</protein>
<dbReference type="InterPro" id="IPR006665">
    <property type="entry name" value="OmpA-like"/>
</dbReference>
<feature type="domain" description="OmpA-like" evidence="5">
    <location>
        <begin position="84"/>
        <end position="196"/>
    </location>
</feature>
<dbReference type="OrthoDB" id="1149075at2"/>
<dbReference type="AlphaFoldDB" id="Q0F355"/>
<keyword evidence="2 4" id="KW-0472">Membrane</keyword>
<evidence type="ECO:0000259" key="5">
    <source>
        <dbReference type="PROSITE" id="PS51123"/>
    </source>
</evidence>
<keyword evidence="3" id="KW-0998">Cell outer membrane</keyword>
<dbReference type="HOGENOM" id="CLU_1376726_0_0_0"/>
<dbReference type="PROSITE" id="PS51123">
    <property type="entry name" value="OMPA_2"/>
    <property type="match status" value="1"/>
</dbReference>
<dbReference type="PANTHER" id="PTHR30329:SF21">
    <property type="entry name" value="LIPOPROTEIN YIAD-RELATED"/>
    <property type="match status" value="1"/>
</dbReference>
<reference evidence="6 7" key="1">
    <citation type="submission" date="2006-09" db="EMBL/GenBank/DDBJ databases">
        <authorList>
            <person name="Emerson D."/>
            <person name="Ferriera S."/>
            <person name="Johnson J."/>
            <person name="Kravitz S."/>
            <person name="Halpern A."/>
            <person name="Remington K."/>
            <person name="Beeson K."/>
            <person name="Tran B."/>
            <person name="Rogers Y.-H."/>
            <person name="Friedman R."/>
            <person name="Venter J.C."/>
        </authorList>
    </citation>
    <scope>NUCLEOTIDE SEQUENCE [LARGE SCALE GENOMIC DNA]</scope>
    <source>
        <strain evidence="6 7">PV-1</strain>
    </source>
</reference>
<evidence type="ECO:0000256" key="3">
    <source>
        <dbReference type="ARBA" id="ARBA00023237"/>
    </source>
</evidence>
<evidence type="ECO:0000313" key="6">
    <source>
        <dbReference type="EMBL" id="EAU56086.1"/>
    </source>
</evidence>
<dbReference type="RefSeq" id="WP_009851231.1">
    <property type="nucleotide sequence ID" value="NZ_DS022295.1"/>
</dbReference>
<dbReference type="InParanoid" id="Q0F355"/>
<dbReference type="InterPro" id="IPR050330">
    <property type="entry name" value="Bact_OuterMem_StrucFunc"/>
</dbReference>
<dbReference type="Proteomes" id="UP000005297">
    <property type="component" value="Unassembled WGS sequence"/>
</dbReference>
<evidence type="ECO:0000256" key="1">
    <source>
        <dbReference type="ARBA" id="ARBA00004442"/>
    </source>
</evidence>
<gene>
    <name evidence="6" type="ORF">SPV1_04678</name>
</gene>
<dbReference type="InterPro" id="IPR006664">
    <property type="entry name" value="OMP_bac"/>
</dbReference>
<proteinExistence type="predicted"/>
<dbReference type="SUPFAM" id="SSF103088">
    <property type="entry name" value="OmpA-like"/>
    <property type="match status" value="1"/>
</dbReference>
<accession>Q0F355</accession>
<dbReference type="GO" id="GO:0009279">
    <property type="term" value="C:cell outer membrane"/>
    <property type="evidence" value="ECO:0007669"/>
    <property type="project" value="UniProtKB-SubCell"/>
</dbReference>
<dbReference type="Gene3D" id="3.30.1330.60">
    <property type="entry name" value="OmpA-like domain"/>
    <property type="match status" value="1"/>
</dbReference>
<keyword evidence="7" id="KW-1185">Reference proteome</keyword>
<organism evidence="6 7">
    <name type="scientific">Mariprofundus ferrooxydans PV-1</name>
    <dbReference type="NCBI Taxonomy" id="314345"/>
    <lineage>
        <taxon>Bacteria</taxon>
        <taxon>Pseudomonadati</taxon>
        <taxon>Pseudomonadota</taxon>
        <taxon>Candidatius Mariprofundia</taxon>
        <taxon>Mariprofundales</taxon>
        <taxon>Mariprofundaceae</taxon>
        <taxon>Mariprofundus</taxon>
    </lineage>
</organism>
<comment type="subcellular location">
    <subcellularLocation>
        <location evidence="1">Cell outer membrane</location>
    </subcellularLocation>
</comment>
<dbReference type="eggNOG" id="COG2885">
    <property type="taxonomic scope" value="Bacteria"/>
</dbReference>
<dbReference type="PRINTS" id="PR01021">
    <property type="entry name" value="OMPADOMAIN"/>
</dbReference>
<sequence>MRWILPLILGTALISGCATDTPYPQQNKADASSKPVAVYGIAQETANGKERFVWCGACPSLTPKTAETGESPHKEPTPPRKANAVVKQWKPAAIIHFDFNSATIKPNEKTKLAGLFKDIGRNTTIILRGYTDAAGGMAYNQHLAWRRAQAVRRWLSEHLERQPGYEIRAFGKCCYARQPGLRPENRRVEIYIRKESKR</sequence>
<dbReference type="PROSITE" id="PS51257">
    <property type="entry name" value="PROKAR_LIPOPROTEIN"/>
    <property type="match status" value="1"/>
</dbReference>
<dbReference type="Pfam" id="PF00691">
    <property type="entry name" value="OmpA"/>
    <property type="match status" value="1"/>
</dbReference>